<dbReference type="Proteomes" id="UP000673975">
    <property type="component" value="Unassembled WGS sequence"/>
</dbReference>
<feature type="region of interest" description="Disordered" evidence="6">
    <location>
        <begin position="386"/>
        <end position="415"/>
    </location>
</feature>
<sequence>MAECPAGPPSRRSNRTFASFLAVSVLLLSFIPLQADTPEEDCEDFTFDNIEEVESVPDCSEPEEEAEAEAEPESESEFESEPGSESGSDSEQGFVPGSDTEQEALTETGQDQDTADFVSPDDLELDVSVEDREFDRSAIEDETDRQEDADKGITGKADESAGWISILPPVIAIVIALTLRQVLLALFLGVWMGAWLVSGASLPAVFTTFFTSVSEYIIPSVADADHVSILVFSLLIGGMVGIIGANGGTRGIVHAITRLITTRRRAQLSTTGLGYAVFFDDYANTMVVGSTMRPLTDQLRISRAKLAYLVDSTAAPVAIIAVISTWIGAVVGYIREAESAIPGFTEAAYLIFLNSLPYNFYAFLAIIFVAVIAYSGRDFGPMRRVEQEAADGRDSSQVKDQEDEKPADAADNGASGRVSHWMNAAIPILGLIIATMAGLWVTGEGDTLQEIAGTSDSYAALVWGSVFSLFLASVLTVSQRLLTIEQMFKGMFRGMHLMFEGLIILVLAWSLGMVTQQLDTAGFLVSLLEGILSPYWVPVIIFILAGVTSFATGSSWGTMGILMPLVLPLTWSLGDTAGLDSAATQTLIYSSVSAVLAGAVWGDHCSPISDTTILSSLACHCDHVTHVNTQLPYALVVGGLSVLAMIASAVIGLPVWMIYPLAMAVMVGIVYRFGKPVRFGEG</sequence>
<evidence type="ECO:0000313" key="11">
    <source>
        <dbReference type="Proteomes" id="UP000673975"/>
    </source>
</evidence>
<protein>
    <submittedName>
        <fullName evidence="10">Na+/H+ antiporter NhaC family protein</fullName>
    </submittedName>
</protein>
<feature type="compositionally biased region" description="Acidic residues" evidence="6">
    <location>
        <begin position="119"/>
        <end position="128"/>
    </location>
</feature>
<feature type="domain" description="Na+/H+ antiporter NhaC-like C-terminal" evidence="9">
    <location>
        <begin position="323"/>
        <end position="647"/>
    </location>
</feature>
<feature type="compositionally biased region" description="Acidic residues" evidence="6">
    <location>
        <begin position="50"/>
        <end position="82"/>
    </location>
</feature>
<comment type="caution">
    <text evidence="10">The sequence shown here is derived from an EMBL/GenBank/DDBJ whole genome shotgun (WGS) entry which is preliminary data.</text>
</comment>
<evidence type="ECO:0000256" key="3">
    <source>
        <dbReference type="ARBA" id="ARBA00022692"/>
    </source>
</evidence>
<evidence type="ECO:0000259" key="9">
    <source>
        <dbReference type="Pfam" id="PF03553"/>
    </source>
</evidence>
<feature type="transmembrane region" description="Helical" evidence="7">
    <location>
        <begin position="186"/>
        <end position="206"/>
    </location>
</feature>
<feature type="transmembrane region" description="Helical" evidence="7">
    <location>
        <begin position="161"/>
        <end position="179"/>
    </location>
</feature>
<evidence type="ECO:0000313" key="10">
    <source>
        <dbReference type="EMBL" id="MBP3192785.1"/>
    </source>
</evidence>
<feature type="signal peptide" evidence="8">
    <location>
        <begin position="1"/>
        <end position="35"/>
    </location>
</feature>
<feature type="transmembrane region" description="Helical" evidence="7">
    <location>
        <begin position="421"/>
        <end position="441"/>
    </location>
</feature>
<dbReference type="PANTHER" id="PTHR43478:SF1">
    <property type="entry name" value="NA+_H+ ANTIPORTER NHAC-LIKE C-TERMINAL DOMAIN-CONTAINING PROTEIN"/>
    <property type="match status" value="1"/>
</dbReference>
<keyword evidence="3 7" id="KW-0812">Transmembrane</keyword>
<feature type="transmembrane region" description="Helical" evidence="7">
    <location>
        <begin position="306"/>
        <end position="327"/>
    </location>
</feature>
<feature type="transmembrane region" description="Helical" evidence="7">
    <location>
        <begin position="226"/>
        <end position="245"/>
    </location>
</feature>
<feature type="transmembrane region" description="Helical" evidence="7">
    <location>
        <begin position="657"/>
        <end position="674"/>
    </location>
</feature>
<dbReference type="PANTHER" id="PTHR43478">
    <property type="entry name" value="NA+/H+ ANTIPORTER-RELATED"/>
    <property type="match status" value="1"/>
</dbReference>
<evidence type="ECO:0000256" key="6">
    <source>
        <dbReference type="SAM" id="MobiDB-lite"/>
    </source>
</evidence>
<organism evidence="10 11">
    <name type="scientific">Natronogracilivirga saccharolytica</name>
    <dbReference type="NCBI Taxonomy" id="2812953"/>
    <lineage>
        <taxon>Bacteria</taxon>
        <taxon>Pseudomonadati</taxon>
        <taxon>Balneolota</taxon>
        <taxon>Balneolia</taxon>
        <taxon>Balneolales</taxon>
        <taxon>Cyclonatronaceae</taxon>
        <taxon>Natronogracilivirga</taxon>
    </lineage>
</organism>
<evidence type="ECO:0000256" key="1">
    <source>
        <dbReference type="ARBA" id="ARBA00004651"/>
    </source>
</evidence>
<feature type="chain" id="PRO_5035294843" evidence="8">
    <location>
        <begin position="36"/>
        <end position="682"/>
    </location>
</feature>
<keyword evidence="2" id="KW-1003">Cell membrane</keyword>
<evidence type="ECO:0000256" key="2">
    <source>
        <dbReference type="ARBA" id="ARBA00022475"/>
    </source>
</evidence>
<dbReference type="GO" id="GO:0005886">
    <property type="term" value="C:plasma membrane"/>
    <property type="evidence" value="ECO:0007669"/>
    <property type="project" value="UniProtKB-SubCell"/>
</dbReference>
<evidence type="ECO:0000256" key="8">
    <source>
        <dbReference type="SAM" id="SignalP"/>
    </source>
</evidence>
<comment type="subcellular location">
    <subcellularLocation>
        <location evidence="1">Cell membrane</location>
        <topology evidence="1">Multi-pass membrane protein</topology>
    </subcellularLocation>
</comment>
<feature type="region of interest" description="Disordered" evidence="6">
    <location>
        <begin position="50"/>
        <end position="153"/>
    </location>
</feature>
<accession>A0A8J7UUV5</accession>
<feature type="compositionally biased region" description="Polar residues" evidence="6">
    <location>
        <begin position="103"/>
        <end position="112"/>
    </location>
</feature>
<feature type="transmembrane region" description="Helical" evidence="7">
    <location>
        <begin position="633"/>
        <end position="651"/>
    </location>
</feature>
<dbReference type="Pfam" id="PF03553">
    <property type="entry name" value="Na_H_antiporter"/>
    <property type="match status" value="1"/>
</dbReference>
<feature type="compositionally biased region" description="Basic and acidic residues" evidence="6">
    <location>
        <begin position="386"/>
        <end position="408"/>
    </location>
</feature>
<dbReference type="AlphaFoldDB" id="A0A8J7UUV5"/>
<feature type="transmembrane region" description="Helical" evidence="7">
    <location>
        <begin position="347"/>
        <end position="374"/>
    </location>
</feature>
<name>A0A8J7UUV5_9BACT</name>
<feature type="transmembrane region" description="Helical" evidence="7">
    <location>
        <begin position="494"/>
        <end position="515"/>
    </location>
</feature>
<feature type="compositionally biased region" description="Basic and acidic residues" evidence="6">
    <location>
        <begin position="129"/>
        <end position="139"/>
    </location>
</feature>
<keyword evidence="8" id="KW-0732">Signal</keyword>
<keyword evidence="11" id="KW-1185">Reference proteome</keyword>
<dbReference type="RefSeq" id="WP_210511827.1">
    <property type="nucleotide sequence ID" value="NZ_JAFIDN010000006.1"/>
</dbReference>
<evidence type="ECO:0000256" key="5">
    <source>
        <dbReference type="ARBA" id="ARBA00023136"/>
    </source>
</evidence>
<proteinExistence type="predicted"/>
<gene>
    <name evidence="10" type="ORF">NATSA_08930</name>
</gene>
<feature type="transmembrane region" description="Helical" evidence="7">
    <location>
        <begin position="535"/>
        <end position="553"/>
    </location>
</feature>
<evidence type="ECO:0000256" key="7">
    <source>
        <dbReference type="SAM" id="Phobius"/>
    </source>
</evidence>
<dbReference type="InterPro" id="IPR018461">
    <property type="entry name" value="Na/H_Antiport_NhaC-like_C"/>
</dbReference>
<dbReference type="EMBL" id="JAFIDN010000006">
    <property type="protein sequence ID" value="MBP3192785.1"/>
    <property type="molecule type" value="Genomic_DNA"/>
</dbReference>
<keyword evidence="5 7" id="KW-0472">Membrane</keyword>
<reference evidence="10" key="1">
    <citation type="submission" date="2021-02" db="EMBL/GenBank/DDBJ databases">
        <title>Natronogracilivirga saccharolytica gen. nov. sp. nov. a new anaerobic, haloalkiliphilic carbohydrate-fermenting bacterium from soda lake and proposing of Cyclonatronumiaceae fam. nov. in the phylum Balneolaeota.</title>
        <authorList>
            <person name="Zhilina T.N."/>
            <person name="Sorokin D.Y."/>
            <person name="Zavarzina D.G."/>
            <person name="Toshchakov S.V."/>
            <person name="Kublanov I.V."/>
        </authorList>
    </citation>
    <scope>NUCLEOTIDE SEQUENCE</scope>
    <source>
        <strain evidence="10">Z-1702</strain>
    </source>
</reference>
<keyword evidence="4 7" id="KW-1133">Transmembrane helix</keyword>
<evidence type="ECO:0000256" key="4">
    <source>
        <dbReference type="ARBA" id="ARBA00022989"/>
    </source>
</evidence>
<feature type="transmembrane region" description="Helical" evidence="7">
    <location>
        <begin position="461"/>
        <end position="482"/>
    </location>
</feature>